<keyword evidence="3" id="KW-1185">Reference proteome</keyword>
<reference evidence="3" key="1">
    <citation type="submission" date="2016-05" db="EMBL/GenBank/DDBJ databases">
        <title>Comparative genomics of biotechnologically important yeasts.</title>
        <authorList>
            <consortium name="DOE Joint Genome Institute"/>
            <person name="Riley R."/>
            <person name="Haridas S."/>
            <person name="Wolfe K.H."/>
            <person name="Lopes M.R."/>
            <person name="Hittinger C.T."/>
            <person name="Goker M."/>
            <person name="Salamov A."/>
            <person name="Wisecaver J."/>
            <person name="Long T.M."/>
            <person name="Aerts A.L."/>
            <person name="Barry K."/>
            <person name="Choi C."/>
            <person name="Clum A."/>
            <person name="Coughlan A.Y."/>
            <person name="Deshpande S."/>
            <person name="Douglass A.P."/>
            <person name="Hanson S.J."/>
            <person name="Klenk H.-P."/>
            <person name="Labutti K."/>
            <person name="Lapidus A."/>
            <person name="Lindquist E."/>
            <person name="Lipzen A."/>
            <person name="Meier-Kolthoff J.P."/>
            <person name="Ohm R.A."/>
            <person name="Otillar R.P."/>
            <person name="Pangilinan J."/>
            <person name="Peng Y."/>
            <person name="Rokas A."/>
            <person name="Rosa C.A."/>
            <person name="Scheuner C."/>
            <person name="Sibirny A.A."/>
            <person name="Slot J.C."/>
            <person name="Stielow J.B."/>
            <person name="Sun H."/>
            <person name="Kurtzman C.P."/>
            <person name="Blackwell M."/>
            <person name="Grigoriev I.V."/>
            <person name="Jeffries T.W."/>
        </authorList>
    </citation>
    <scope>NUCLEOTIDE SEQUENCE [LARGE SCALE GENOMIC DNA]</scope>
    <source>
        <strain evidence="3">DSM 1968</strain>
    </source>
</reference>
<dbReference type="InParanoid" id="A0A1D2VMP8"/>
<evidence type="ECO:0000256" key="1">
    <source>
        <dbReference type="SAM" id="Phobius"/>
    </source>
</evidence>
<gene>
    <name evidence="2" type="ORF">ASCRUDRAFT_74342</name>
</gene>
<sequence>MGILPFIFTIIVVILFIVFLPMISGIGSFEIDEYKKYNNPNFKHNEKDSDMENQASTSSFNSYVSPDEQYQINLKKKNLNKSKSEILKEKFNLMTKQNSPITFKTNAIEDLKDKVSRETTYNRKMNLQSSTDPNVFDYNIDEL</sequence>
<dbReference type="FunCoup" id="A0A1D2VMP8">
    <property type="interactions" value="62"/>
</dbReference>
<dbReference type="Proteomes" id="UP000095038">
    <property type="component" value="Unassembled WGS sequence"/>
</dbReference>
<dbReference type="OrthoDB" id="4092812at2759"/>
<feature type="transmembrane region" description="Helical" evidence="1">
    <location>
        <begin position="6"/>
        <end position="29"/>
    </location>
</feature>
<evidence type="ECO:0000313" key="2">
    <source>
        <dbReference type="EMBL" id="ODV62886.1"/>
    </source>
</evidence>
<name>A0A1D2VMP8_9ASCO</name>
<dbReference type="RefSeq" id="XP_020049193.1">
    <property type="nucleotide sequence ID" value="XM_020192647.1"/>
</dbReference>
<evidence type="ECO:0000313" key="3">
    <source>
        <dbReference type="Proteomes" id="UP000095038"/>
    </source>
</evidence>
<accession>A0A1D2VMP8</accession>
<proteinExistence type="predicted"/>
<keyword evidence="1" id="KW-1133">Transmembrane helix</keyword>
<keyword evidence="1" id="KW-0812">Transmembrane</keyword>
<organism evidence="2 3">
    <name type="scientific">Ascoidea rubescens DSM 1968</name>
    <dbReference type="NCBI Taxonomy" id="1344418"/>
    <lineage>
        <taxon>Eukaryota</taxon>
        <taxon>Fungi</taxon>
        <taxon>Dikarya</taxon>
        <taxon>Ascomycota</taxon>
        <taxon>Saccharomycotina</taxon>
        <taxon>Saccharomycetes</taxon>
        <taxon>Ascoideaceae</taxon>
        <taxon>Ascoidea</taxon>
    </lineage>
</organism>
<keyword evidence="1" id="KW-0472">Membrane</keyword>
<dbReference type="AlphaFoldDB" id="A0A1D2VMP8"/>
<protein>
    <submittedName>
        <fullName evidence="2">Uncharacterized protein</fullName>
    </submittedName>
</protein>
<dbReference type="GeneID" id="30966283"/>
<dbReference type="EMBL" id="KV454476">
    <property type="protein sequence ID" value="ODV62886.1"/>
    <property type="molecule type" value="Genomic_DNA"/>
</dbReference>